<dbReference type="RefSeq" id="WP_050353120.1">
    <property type="nucleotide sequence ID" value="NZ_BOSN01000001.1"/>
</dbReference>
<evidence type="ECO:0000256" key="1">
    <source>
        <dbReference type="SAM" id="MobiDB-lite"/>
    </source>
</evidence>
<dbReference type="Proteomes" id="UP000036780">
    <property type="component" value="Unassembled WGS sequence"/>
</dbReference>
<name>A0A0L0QQS5_VIRPA</name>
<gene>
    <name evidence="2" type="ORF">AFK71_19495</name>
</gene>
<evidence type="ECO:0000313" key="2">
    <source>
        <dbReference type="EMBL" id="KNE20543.1"/>
    </source>
</evidence>
<feature type="region of interest" description="Disordered" evidence="1">
    <location>
        <begin position="49"/>
        <end position="72"/>
    </location>
</feature>
<proteinExistence type="predicted"/>
<dbReference type="EMBL" id="LGTO01000007">
    <property type="protein sequence ID" value="KNE20543.1"/>
    <property type="molecule type" value="Genomic_DNA"/>
</dbReference>
<dbReference type="OrthoDB" id="2721399at2"/>
<dbReference type="AlphaFoldDB" id="A0A0L0QQS5"/>
<dbReference type="PATRIC" id="fig|1473.5.peg.2640"/>
<dbReference type="GeneID" id="66870271"/>
<accession>A0A0L0QQS5</accession>
<comment type="caution">
    <text evidence="2">The sequence shown here is derived from an EMBL/GenBank/DDBJ whole genome shotgun (WGS) entry which is preliminary data.</text>
</comment>
<reference evidence="3" key="1">
    <citation type="submission" date="2015-07" db="EMBL/GenBank/DDBJ databases">
        <title>Fjat-10053 dsm26.</title>
        <authorList>
            <person name="Liu B."/>
            <person name="Wang J."/>
            <person name="Zhu Y."/>
            <person name="Liu G."/>
            <person name="Chen Q."/>
            <person name="Chen Z."/>
            <person name="Lan J."/>
            <person name="Che J."/>
            <person name="Ge C."/>
            <person name="Shi H."/>
            <person name="Pan Z."/>
            <person name="Liu X."/>
        </authorList>
    </citation>
    <scope>NUCLEOTIDE SEQUENCE [LARGE SCALE GENOMIC DNA]</scope>
    <source>
        <strain evidence="3">DSM 26</strain>
    </source>
</reference>
<protein>
    <submittedName>
        <fullName evidence="2">Uncharacterized protein</fullName>
    </submittedName>
</protein>
<evidence type="ECO:0000313" key="3">
    <source>
        <dbReference type="Proteomes" id="UP000036780"/>
    </source>
</evidence>
<feature type="compositionally biased region" description="Polar residues" evidence="1">
    <location>
        <begin position="52"/>
        <end position="64"/>
    </location>
</feature>
<keyword evidence="3" id="KW-1185">Reference proteome</keyword>
<sequence length="101" mass="10871">MTRAVIVLLLLAVCFLAGVVYGNNGGEEDNPIVPTNVTESDERAIEKEVQSAPDSQHEVLTTQPEMPAPATEKTASVLEAGITSFFEAVVTILHQIAELFF</sequence>
<organism evidence="2 3">
    <name type="scientific">Virgibacillus pantothenticus</name>
    <dbReference type="NCBI Taxonomy" id="1473"/>
    <lineage>
        <taxon>Bacteria</taxon>
        <taxon>Bacillati</taxon>
        <taxon>Bacillota</taxon>
        <taxon>Bacilli</taxon>
        <taxon>Bacillales</taxon>
        <taxon>Bacillaceae</taxon>
        <taxon>Virgibacillus</taxon>
    </lineage>
</organism>